<dbReference type="InterPro" id="IPR052922">
    <property type="entry name" value="Cytidylate_Kinase-2"/>
</dbReference>
<dbReference type="EMBL" id="JAGHKO010000017">
    <property type="protein sequence ID" value="MBO9204977.1"/>
    <property type="molecule type" value="Genomic_DNA"/>
</dbReference>
<gene>
    <name evidence="1" type="ORF">J7I42_32120</name>
</gene>
<comment type="caution">
    <text evidence="1">The sequence shown here is derived from an EMBL/GenBank/DDBJ whole genome shotgun (WGS) entry which is preliminary data.</text>
</comment>
<dbReference type="Gene3D" id="3.40.50.300">
    <property type="entry name" value="P-loop containing nucleotide triphosphate hydrolases"/>
    <property type="match status" value="1"/>
</dbReference>
<organism evidence="1 2">
    <name type="scientific">Niastella soli</name>
    <dbReference type="NCBI Taxonomy" id="2821487"/>
    <lineage>
        <taxon>Bacteria</taxon>
        <taxon>Pseudomonadati</taxon>
        <taxon>Bacteroidota</taxon>
        <taxon>Chitinophagia</taxon>
        <taxon>Chitinophagales</taxon>
        <taxon>Chitinophagaceae</taxon>
        <taxon>Niastella</taxon>
    </lineage>
</organism>
<reference evidence="1 2" key="1">
    <citation type="submission" date="2021-03" db="EMBL/GenBank/DDBJ databases">
        <title>Assistant Professor.</title>
        <authorList>
            <person name="Huq M.A."/>
        </authorList>
    </citation>
    <scope>NUCLEOTIDE SEQUENCE [LARGE SCALE GENOMIC DNA]</scope>
    <source>
        <strain evidence="1 2">MAH-29</strain>
    </source>
</reference>
<evidence type="ECO:0000313" key="2">
    <source>
        <dbReference type="Proteomes" id="UP000677244"/>
    </source>
</evidence>
<dbReference type="InterPro" id="IPR027417">
    <property type="entry name" value="P-loop_NTPase"/>
</dbReference>
<dbReference type="PANTHER" id="PTHR37816:SF2">
    <property type="entry name" value="DNA TOPOLOGY MODULATION PROTEIN FLAR-RELATED PROTEIN"/>
    <property type="match status" value="1"/>
</dbReference>
<dbReference type="PANTHER" id="PTHR37816">
    <property type="entry name" value="YALI0E33011P"/>
    <property type="match status" value="1"/>
</dbReference>
<dbReference type="RefSeq" id="WP_209144087.1">
    <property type="nucleotide sequence ID" value="NZ_JAGHKO010000017.1"/>
</dbReference>
<protein>
    <recommendedName>
        <fullName evidence="3">Adenylate kinase</fullName>
    </recommendedName>
</protein>
<name>A0ABS3Z483_9BACT</name>
<proteinExistence type="predicted"/>
<dbReference type="SUPFAM" id="SSF52540">
    <property type="entry name" value="P-loop containing nucleoside triphosphate hydrolases"/>
    <property type="match status" value="1"/>
</dbReference>
<accession>A0ABS3Z483</accession>
<evidence type="ECO:0008006" key="3">
    <source>
        <dbReference type="Google" id="ProtNLM"/>
    </source>
</evidence>
<sequence>MRLLIIGASGSGVTTLGNALAQELTIPYFDADLYYWEETDPPFQIRREPALRDQKLAADIQKEIQWMVGGSLDSWGHFLKEQYSLVIYLWIPREIRAIRLVEREKERYGEVISQSSQEFIDWALAYDDSNQPGRNKKRHEQWLQTLTCPVLRIEGAIEVEEKIILVKQQMSTQSRNMKHET</sequence>
<evidence type="ECO:0000313" key="1">
    <source>
        <dbReference type="EMBL" id="MBO9204977.1"/>
    </source>
</evidence>
<keyword evidence="2" id="KW-1185">Reference proteome</keyword>
<dbReference type="Proteomes" id="UP000677244">
    <property type="component" value="Unassembled WGS sequence"/>
</dbReference>